<reference evidence="2 3" key="1">
    <citation type="submission" date="2020-04" db="EMBL/GenBank/DDBJ databases">
        <authorList>
            <person name="Alioto T."/>
            <person name="Alioto T."/>
            <person name="Gomez Garrido J."/>
        </authorList>
    </citation>
    <scope>NUCLEOTIDE SEQUENCE [LARGE SCALE GENOMIC DNA]</scope>
</reference>
<feature type="region of interest" description="Disordered" evidence="1">
    <location>
        <begin position="824"/>
        <end position="863"/>
    </location>
</feature>
<protein>
    <submittedName>
        <fullName evidence="2">Uncharacterized protein</fullName>
    </submittedName>
</protein>
<gene>
    <name evidence="2" type="ORF">CLODIP_2_CD14407</name>
</gene>
<feature type="compositionally biased region" description="Polar residues" evidence="1">
    <location>
        <begin position="573"/>
        <end position="590"/>
    </location>
</feature>
<evidence type="ECO:0000256" key="1">
    <source>
        <dbReference type="SAM" id="MobiDB-lite"/>
    </source>
</evidence>
<feature type="compositionally biased region" description="Basic residues" evidence="1">
    <location>
        <begin position="593"/>
        <end position="606"/>
    </location>
</feature>
<feature type="compositionally biased region" description="Basic residues" evidence="1">
    <location>
        <begin position="40"/>
        <end position="50"/>
    </location>
</feature>
<feature type="compositionally biased region" description="Polar residues" evidence="1">
    <location>
        <begin position="834"/>
        <end position="843"/>
    </location>
</feature>
<accession>A0A8S1C0K1</accession>
<feature type="compositionally biased region" description="Basic and acidic residues" evidence="1">
    <location>
        <begin position="665"/>
        <end position="684"/>
    </location>
</feature>
<evidence type="ECO:0000313" key="2">
    <source>
        <dbReference type="EMBL" id="CAB3362773.1"/>
    </source>
</evidence>
<keyword evidence="3" id="KW-1185">Reference proteome</keyword>
<dbReference type="AlphaFoldDB" id="A0A8S1C0K1"/>
<dbReference type="Proteomes" id="UP000494165">
    <property type="component" value="Unassembled WGS sequence"/>
</dbReference>
<feature type="region of interest" description="Disordered" evidence="1">
    <location>
        <begin position="40"/>
        <end position="64"/>
    </location>
</feature>
<feature type="compositionally biased region" description="Basic and acidic residues" evidence="1">
    <location>
        <begin position="624"/>
        <end position="645"/>
    </location>
</feature>
<dbReference type="EMBL" id="CADEPI010000009">
    <property type="protein sequence ID" value="CAB3362773.1"/>
    <property type="molecule type" value="Genomic_DNA"/>
</dbReference>
<feature type="compositionally biased region" description="Basic and acidic residues" evidence="1">
    <location>
        <begin position="824"/>
        <end position="833"/>
    </location>
</feature>
<organism evidence="2 3">
    <name type="scientific">Cloeon dipterum</name>
    <dbReference type="NCBI Taxonomy" id="197152"/>
    <lineage>
        <taxon>Eukaryota</taxon>
        <taxon>Metazoa</taxon>
        <taxon>Ecdysozoa</taxon>
        <taxon>Arthropoda</taxon>
        <taxon>Hexapoda</taxon>
        <taxon>Insecta</taxon>
        <taxon>Pterygota</taxon>
        <taxon>Palaeoptera</taxon>
        <taxon>Ephemeroptera</taxon>
        <taxon>Pisciforma</taxon>
        <taxon>Baetidae</taxon>
        <taxon>Cloeon</taxon>
    </lineage>
</organism>
<evidence type="ECO:0000313" key="3">
    <source>
        <dbReference type="Proteomes" id="UP000494165"/>
    </source>
</evidence>
<feature type="compositionally biased region" description="Basic and acidic residues" evidence="1">
    <location>
        <begin position="526"/>
        <end position="554"/>
    </location>
</feature>
<feature type="region of interest" description="Disordered" evidence="1">
    <location>
        <begin position="357"/>
        <end position="377"/>
    </location>
</feature>
<name>A0A8S1C0K1_9INSE</name>
<proteinExistence type="predicted"/>
<comment type="caution">
    <text evidence="2">The sequence shown here is derived from an EMBL/GenBank/DDBJ whole genome shotgun (WGS) entry which is preliminary data.</text>
</comment>
<sequence length="863" mass="97697">MHMKIVEIWIRQLARNPVTPCYIRITLGKAQNMVIPGQRMHAKRNTKPKKLGTPPSSELQRKGSVGSITYSKTRLLTNNRHLALQLNKKRVEVHRLREANQKLSRSFEASKRAFRNLAEKYNNSVTLLRKVQQMAPKVQQDICKAMSKYVKVFSPVEEFDLENLENFSFLDNLDLTDDMTRKTNLRPFCHKRAAVHRVRPMKFGLVLGNPVVSLHRLQAPSDLLGDIEEYSSESDNDIQDETAAVEPDPIARCAQPGTNLRSSITTARISPSKKIAELTLSVPVLQPMDSTSATSSKRIRLEQTRPNSTIGGGDGENYAQLTTPCRVMVEHLSEDHFRLNGSPLLCSQHIGLPMLQSTPSNVTHKRRANHSVDERRAERKVTDEELIRALTPMQVKINLEPLNLDSSLGTHATIQRKRQKKLTPCVSKNFNCNSADETMKAAGTNGSLTTDEGSEKLHLKRRAVKRAKNSSNHLTVKMWANKSYNKKKCSIEQEELKLPDTLPNITKRRGKRNAELALNNSSQYNEHSKEIDGEEHLHADKEATEQDQISRKTFEPQQSEDSAAFEREDKQIEGTQQASKAFATIENQSAPKLKPRPCKPCPKSKKPSNSDYKKMSARVPVAEMEDKQVDEARCEGGSKDKDKVPRSMMDYSKPKSNVACPKSKKVQDEKETDDTPNKGSSFDKIRTLKSSEQQLMMMKPKARNLKVKKTINSEAKTARVPVALKEAPVSEPHAPMVTAKPKTCKPMPLSKKIQLGIVVSDDLIIDSEIVHPVNNIKKELITSSTVYQDEYMKKFYQRLSLEDPLEGTSRHHVYKVTQLPDMEKKRSLRHHNESVSYNESPLTEKSEDDETWYPSKKNISVKK</sequence>
<feature type="region of interest" description="Disordered" evidence="1">
    <location>
        <begin position="502"/>
        <end position="684"/>
    </location>
</feature>